<gene>
    <name evidence="3" type="ORF">SAMN05660923_00091</name>
</gene>
<feature type="domain" description="SLH" evidence="2">
    <location>
        <begin position="63"/>
        <end position="121"/>
    </location>
</feature>
<feature type="domain" description="SLH" evidence="2">
    <location>
        <begin position="187"/>
        <end position="246"/>
    </location>
</feature>
<dbReference type="PANTHER" id="PTHR43308">
    <property type="entry name" value="OUTER MEMBRANE PROTEIN ALPHA-RELATED"/>
    <property type="match status" value="1"/>
</dbReference>
<evidence type="ECO:0000256" key="1">
    <source>
        <dbReference type="SAM" id="Phobius"/>
    </source>
</evidence>
<keyword evidence="1" id="KW-0472">Membrane</keyword>
<evidence type="ECO:0000313" key="3">
    <source>
        <dbReference type="EMBL" id="SDW03740.1"/>
    </source>
</evidence>
<accession>A0A1H2Q9Y2</accession>
<evidence type="ECO:0000259" key="2">
    <source>
        <dbReference type="PROSITE" id="PS51272"/>
    </source>
</evidence>
<dbReference type="Pfam" id="PF00395">
    <property type="entry name" value="SLH"/>
    <property type="match status" value="3"/>
</dbReference>
<keyword evidence="1" id="KW-0812">Transmembrane</keyword>
<proteinExistence type="predicted"/>
<dbReference type="Proteomes" id="UP000198828">
    <property type="component" value="Unassembled WGS sequence"/>
</dbReference>
<protein>
    <submittedName>
        <fullName evidence="3">S-layer homology domain-containing protein</fullName>
    </submittedName>
</protein>
<dbReference type="InterPro" id="IPR001119">
    <property type="entry name" value="SLH_dom"/>
</dbReference>
<feature type="transmembrane region" description="Helical" evidence="1">
    <location>
        <begin position="47"/>
        <end position="68"/>
    </location>
</feature>
<name>A0A1H2Q9Y2_9FIRM</name>
<dbReference type="PANTHER" id="PTHR43308:SF5">
    <property type="entry name" value="S-LAYER PROTEIN _ PEPTIDOGLYCAN ENDO-BETA-N-ACETYLGLUCOSAMINIDASE"/>
    <property type="match status" value="1"/>
</dbReference>
<evidence type="ECO:0000313" key="4">
    <source>
        <dbReference type="Proteomes" id="UP000198828"/>
    </source>
</evidence>
<dbReference type="PROSITE" id="PS51272">
    <property type="entry name" value="SLH"/>
    <property type="match status" value="3"/>
</dbReference>
<sequence length="323" mass="36629">MYLQYKESNYKSTSCYFYEAINIEKNIQIERKGGVCINIKGGKIKRFLIALLVIILLSMSTLIVYAAVNDITGHWAQEVIQKWLDKRLASGYTDGTFRPNNPITRAEFMILVNNVFGFTNEKDIAFTDVNEGQWFYDTVRKAVAAGYIEGYSDGSLKPNNSITREEVATIIAKIMKLELNSSKTEIFADKEKINWSKGYIGAVVNKGLMKGYPDGTFRPQNNITRAEALYALNNIMKVGESEGIKVIAKQDLFGITYMHVIVDEKIKPIEVRADEQVLEYDVKDGRWKGTRLDLEIGDIIQIIIKGESGEERLFISIKAMEED</sequence>
<keyword evidence="1" id="KW-1133">Transmembrane helix</keyword>
<dbReference type="EMBL" id="FNNG01000001">
    <property type="protein sequence ID" value="SDW03740.1"/>
    <property type="molecule type" value="Genomic_DNA"/>
</dbReference>
<dbReference type="AlphaFoldDB" id="A0A1H2Q9Y2"/>
<organism evidence="3 4">
    <name type="scientific">Tepidimicrobium xylanilyticum</name>
    <dbReference type="NCBI Taxonomy" id="1123352"/>
    <lineage>
        <taxon>Bacteria</taxon>
        <taxon>Bacillati</taxon>
        <taxon>Bacillota</taxon>
        <taxon>Tissierellia</taxon>
        <taxon>Tissierellales</taxon>
        <taxon>Tepidimicrobiaceae</taxon>
        <taxon>Tepidimicrobium</taxon>
    </lineage>
</organism>
<keyword evidence="4" id="KW-1185">Reference proteome</keyword>
<dbReference type="InterPro" id="IPR051465">
    <property type="entry name" value="Cell_Envelope_Struct_Comp"/>
</dbReference>
<reference evidence="3 4" key="1">
    <citation type="submission" date="2016-10" db="EMBL/GenBank/DDBJ databases">
        <authorList>
            <person name="de Groot N.N."/>
        </authorList>
    </citation>
    <scope>NUCLEOTIDE SEQUENCE [LARGE SCALE GENOMIC DNA]</scope>
    <source>
        <strain evidence="3 4">DSM 23310</strain>
    </source>
</reference>
<feature type="domain" description="SLH" evidence="2">
    <location>
        <begin position="122"/>
        <end position="185"/>
    </location>
</feature>